<feature type="transmembrane region" description="Helical" evidence="1">
    <location>
        <begin position="65"/>
        <end position="83"/>
    </location>
</feature>
<gene>
    <name evidence="2" type="ORF">CspeluHIS016_0302550</name>
</gene>
<feature type="transmembrane region" description="Helical" evidence="1">
    <location>
        <begin position="135"/>
        <end position="160"/>
    </location>
</feature>
<reference evidence="2" key="2">
    <citation type="submission" date="2023-06" db="EMBL/GenBank/DDBJ databases">
        <authorList>
            <person name="Kobayashi Y."/>
            <person name="Kayamori A."/>
            <person name="Aoki K."/>
            <person name="Shiwa Y."/>
            <person name="Fujita N."/>
            <person name="Sugita T."/>
            <person name="Iwasaki W."/>
            <person name="Tanaka N."/>
            <person name="Takashima M."/>
        </authorList>
    </citation>
    <scope>NUCLEOTIDE SEQUENCE</scope>
    <source>
        <strain evidence="2">HIS016</strain>
    </source>
</reference>
<keyword evidence="1" id="KW-0472">Membrane</keyword>
<keyword evidence="1" id="KW-0812">Transmembrane</keyword>
<protein>
    <submittedName>
        <fullName evidence="2">Uncharacterized protein</fullName>
    </submittedName>
</protein>
<feature type="transmembrane region" description="Helical" evidence="1">
    <location>
        <begin position="95"/>
        <end position="115"/>
    </location>
</feature>
<name>A0AAD3TT62_9TREE</name>
<proteinExistence type="predicted"/>
<feature type="transmembrane region" description="Helical" evidence="1">
    <location>
        <begin position="172"/>
        <end position="193"/>
    </location>
</feature>
<dbReference type="EMBL" id="BTCM01000003">
    <property type="protein sequence ID" value="GMK56415.1"/>
    <property type="molecule type" value="Genomic_DNA"/>
</dbReference>
<evidence type="ECO:0000313" key="3">
    <source>
        <dbReference type="Proteomes" id="UP001222932"/>
    </source>
</evidence>
<organism evidence="2 3">
    <name type="scientific">Cutaneotrichosporon spelunceum</name>
    <dbReference type="NCBI Taxonomy" id="1672016"/>
    <lineage>
        <taxon>Eukaryota</taxon>
        <taxon>Fungi</taxon>
        <taxon>Dikarya</taxon>
        <taxon>Basidiomycota</taxon>
        <taxon>Agaricomycotina</taxon>
        <taxon>Tremellomycetes</taxon>
        <taxon>Trichosporonales</taxon>
        <taxon>Trichosporonaceae</taxon>
        <taxon>Cutaneotrichosporon</taxon>
    </lineage>
</organism>
<dbReference type="AlphaFoldDB" id="A0AAD3TT62"/>
<keyword evidence="3" id="KW-1185">Reference proteome</keyword>
<comment type="caution">
    <text evidence="2">The sequence shown here is derived from an EMBL/GenBank/DDBJ whole genome shotgun (WGS) entry which is preliminary data.</text>
</comment>
<dbReference type="Proteomes" id="UP001222932">
    <property type="component" value="Unassembled WGS sequence"/>
</dbReference>
<keyword evidence="1" id="KW-1133">Transmembrane helix</keyword>
<evidence type="ECO:0000313" key="2">
    <source>
        <dbReference type="EMBL" id="GMK56415.1"/>
    </source>
</evidence>
<accession>A0AAD3TT62</accession>
<feature type="transmembrane region" description="Helical" evidence="1">
    <location>
        <begin position="199"/>
        <end position="220"/>
    </location>
</feature>
<reference evidence="2" key="1">
    <citation type="journal article" date="2023" name="BMC Genomics">
        <title>Chromosome-level genome assemblies of Cutaneotrichosporon spp. (Trichosporonales, Basidiomycota) reveal imbalanced evolution between nucleotide sequences and chromosome synteny.</title>
        <authorList>
            <person name="Kobayashi Y."/>
            <person name="Kayamori A."/>
            <person name="Aoki K."/>
            <person name="Shiwa Y."/>
            <person name="Matsutani M."/>
            <person name="Fujita N."/>
            <person name="Sugita T."/>
            <person name="Iwasaki W."/>
            <person name="Tanaka N."/>
            <person name="Takashima M."/>
        </authorList>
    </citation>
    <scope>NUCLEOTIDE SEQUENCE</scope>
    <source>
        <strain evidence="2">HIS016</strain>
    </source>
</reference>
<evidence type="ECO:0000256" key="1">
    <source>
        <dbReference type="SAM" id="Phobius"/>
    </source>
</evidence>
<sequence length="239" mass="25983">MYVGHFATGLLLQALFPGIPAAPIIYGVGVLDLLDGLFTMVGINRVRANLNAGPYLYFDLIFIDWDHSLAMALLISVLWGLYFSSRPAPPRTTSAGVGAVAFVASFSHWLCDLPFHNLDLAAYPYADEHYGWGWWGRYLTGAWVMEGAFSAACLALATVLFARRGISIKGPLAVCLVLFLSLSPWASPMYYVAQLPPPADYLVHGALVTAGFAVPAAIMVRMLNGKPHHKGATLEKKRL</sequence>